<dbReference type="GO" id="GO:0009279">
    <property type="term" value="C:cell outer membrane"/>
    <property type="evidence" value="ECO:0007669"/>
    <property type="project" value="UniProtKB-SubCell"/>
</dbReference>
<evidence type="ECO:0000256" key="7">
    <source>
        <dbReference type="PROSITE-ProRule" id="PRU01360"/>
    </source>
</evidence>
<evidence type="ECO:0000313" key="10">
    <source>
        <dbReference type="EMBL" id="AJR03223.1"/>
    </source>
</evidence>
<dbReference type="Gene3D" id="2.60.40.1120">
    <property type="entry name" value="Carboxypeptidase-like, regulatory domain"/>
    <property type="match status" value="1"/>
</dbReference>
<keyword evidence="3 7" id="KW-1134">Transmembrane beta strand</keyword>
<keyword evidence="8" id="KW-0732">Signal</keyword>
<protein>
    <recommendedName>
        <fullName evidence="9">TonB-dependent receptor plug domain-containing protein</fullName>
    </recommendedName>
</protein>
<feature type="signal peptide" evidence="8">
    <location>
        <begin position="1"/>
        <end position="35"/>
    </location>
</feature>
<evidence type="ECO:0000259" key="9">
    <source>
        <dbReference type="Pfam" id="PF07715"/>
    </source>
</evidence>
<dbReference type="InterPro" id="IPR012910">
    <property type="entry name" value="Plug_dom"/>
</dbReference>
<dbReference type="RefSeq" id="WP_245617622.1">
    <property type="nucleotide sequence ID" value="NZ_CP007202.1"/>
</dbReference>
<feature type="chain" id="PRO_5002183903" description="TonB-dependent receptor plug domain-containing protein" evidence="8">
    <location>
        <begin position="36"/>
        <end position="1028"/>
    </location>
</feature>
<organism evidence="10 11">
    <name type="scientific">Siansivirga zeaxanthinifaciens CC-SAMT-1</name>
    <dbReference type="NCBI Taxonomy" id="1454006"/>
    <lineage>
        <taxon>Bacteria</taxon>
        <taxon>Pseudomonadati</taxon>
        <taxon>Bacteroidota</taxon>
        <taxon>Flavobacteriia</taxon>
        <taxon>Flavobacteriales</taxon>
        <taxon>Flavobacteriaceae</taxon>
        <taxon>Siansivirga</taxon>
    </lineage>
</organism>
<dbReference type="Gene3D" id="2.170.130.10">
    <property type="entry name" value="TonB-dependent receptor, plug domain"/>
    <property type="match status" value="1"/>
</dbReference>
<dbReference type="Gene3D" id="2.40.170.20">
    <property type="entry name" value="TonB-dependent receptor, beta-barrel domain"/>
    <property type="match status" value="1"/>
</dbReference>
<accession>A0A0C5W7V1</accession>
<dbReference type="InterPro" id="IPR037066">
    <property type="entry name" value="Plug_dom_sf"/>
</dbReference>
<keyword evidence="2 7" id="KW-0813">Transport</keyword>
<dbReference type="STRING" id="1454006.AW14_05750"/>
<evidence type="ECO:0000256" key="3">
    <source>
        <dbReference type="ARBA" id="ARBA00022452"/>
    </source>
</evidence>
<dbReference type="Pfam" id="PF13715">
    <property type="entry name" value="CarbopepD_reg_2"/>
    <property type="match status" value="1"/>
</dbReference>
<evidence type="ECO:0000256" key="6">
    <source>
        <dbReference type="ARBA" id="ARBA00023237"/>
    </source>
</evidence>
<dbReference type="InterPro" id="IPR023996">
    <property type="entry name" value="TonB-dep_OMP_SusC/RagA"/>
</dbReference>
<dbReference type="InterPro" id="IPR008969">
    <property type="entry name" value="CarboxyPept-like_regulatory"/>
</dbReference>
<dbReference type="InterPro" id="IPR039426">
    <property type="entry name" value="TonB-dep_rcpt-like"/>
</dbReference>
<evidence type="ECO:0000256" key="1">
    <source>
        <dbReference type="ARBA" id="ARBA00004571"/>
    </source>
</evidence>
<evidence type="ECO:0000256" key="2">
    <source>
        <dbReference type="ARBA" id="ARBA00022448"/>
    </source>
</evidence>
<dbReference type="PATRIC" id="fig|1454006.5.peg.1126"/>
<dbReference type="PROSITE" id="PS52016">
    <property type="entry name" value="TONB_DEPENDENT_REC_3"/>
    <property type="match status" value="1"/>
</dbReference>
<comment type="similarity">
    <text evidence="7">Belongs to the TonB-dependent receptor family.</text>
</comment>
<dbReference type="NCBIfam" id="TIGR04057">
    <property type="entry name" value="SusC_RagA_signa"/>
    <property type="match status" value="1"/>
</dbReference>
<dbReference type="HOGENOM" id="CLU_004317_1_1_10"/>
<keyword evidence="6 7" id="KW-0998">Cell outer membrane</keyword>
<evidence type="ECO:0000256" key="5">
    <source>
        <dbReference type="ARBA" id="ARBA00023136"/>
    </source>
</evidence>
<dbReference type="InterPro" id="IPR036942">
    <property type="entry name" value="Beta-barrel_TonB_sf"/>
</dbReference>
<comment type="subcellular location">
    <subcellularLocation>
        <location evidence="1 7">Cell outer membrane</location>
        <topology evidence="1 7">Multi-pass membrane protein</topology>
    </subcellularLocation>
</comment>
<dbReference type="KEGG" id="sze:AW14_05750"/>
<proteinExistence type="inferred from homology"/>
<name>A0A0C5W7V1_9FLAO</name>
<dbReference type="AlphaFoldDB" id="A0A0C5W7V1"/>
<dbReference type="SUPFAM" id="SSF56935">
    <property type="entry name" value="Porins"/>
    <property type="match status" value="1"/>
</dbReference>
<dbReference type="NCBIfam" id="TIGR04056">
    <property type="entry name" value="OMP_RagA_SusC"/>
    <property type="match status" value="1"/>
</dbReference>
<feature type="domain" description="TonB-dependent receptor plug" evidence="9">
    <location>
        <begin position="126"/>
        <end position="225"/>
    </location>
</feature>
<dbReference type="Pfam" id="PF07715">
    <property type="entry name" value="Plug"/>
    <property type="match status" value="1"/>
</dbReference>
<evidence type="ECO:0000256" key="8">
    <source>
        <dbReference type="SAM" id="SignalP"/>
    </source>
</evidence>
<evidence type="ECO:0000256" key="4">
    <source>
        <dbReference type="ARBA" id="ARBA00022692"/>
    </source>
</evidence>
<dbReference type="SUPFAM" id="SSF49464">
    <property type="entry name" value="Carboxypeptidase regulatory domain-like"/>
    <property type="match status" value="1"/>
</dbReference>
<reference evidence="10 11" key="1">
    <citation type="submission" date="2014-02" db="EMBL/GenBank/DDBJ databases">
        <authorList>
            <person name="Young C.-C."/>
            <person name="Hameed A."/>
            <person name="Huang H.-C."/>
            <person name="Shahina M."/>
        </authorList>
    </citation>
    <scope>NUCLEOTIDE SEQUENCE [LARGE SCALE GENOMIC DNA]</scope>
    <source>
        <strain evidence="10 11">CC-SAMT-1</strain>
    </source>
</reference>
<evidence type="ECO:0000313" key="11">
    <source>
        <dbReference type="Proteomes" id="UP000032229"/>
    </source>
</evidence>
<keyword evidence="5 7" id="KW-0472">Membrane</keyword>
<dbReference type="EMBL" id="CP007202">
    <property type="protein sequence ID" value="AJR03223.1"/>
    <property type="molecule type" value="Genomic_DNA"/>
</dbReference>
<gene>
    <name evidence="10" type="ORF">AW14_05750</name>
</gene>
<keyword evidence="11" id="KW-1185">Reference proteome</keyword>
<dbReference type="Proteomes" id="UP000032229">
    <property type="component" value="Chromosome"/>
</dbReference>
<keyword evidence="4 7" id="KW-0812">Transmembrane</keyword>
<sequence length="1028" mass="114811">MKKTMFFNCLKDWGKTPILALALFMCFSFVGVAQGQVTGKVTDKANLPLPGANIIIKGKSTGTQTDFDGNFSIETVLGDVLVVSYLGYVTKEISITNQASLAIKLVEDTNSLDEVVVVGYGSKSKTKLISSVSTIDEETLKRQPVPNVSNALEGLASGLFVQQSSGEPGFSNSSFEVRNFGSALVIVDGAPGDLNQLDPNEIESISVLKDAAAAAVYGVQGGNGVVLITTRKGRIGKPKLSYSNQFTYTSFTSYPEFLSSGDRAEILNEGLRNAGQNQFFTDEEVELFRSGADPINYPNTDWRDLVLKDWGFQQQHNLNLSGGTEKVKYFVSAGYVDQGSNYTEDVLSFQRYNLRANIDADITDNLNLTINMGARRQLNEAPGYSAYDIFRELSRSLPSDLAYYPDGTPARPSTTPNHAVEGIRDFNAGYFRARNNNFDAKIALEWDVKQIKGLKLKSYASLVYNTNFTKDWDKSFDLFTLNRQTGNYDVFRSTPPGSPSETKLSQSTNYSNHYVLQESINYARTFGDHNVSGLLLAEIQKIQGQDFNASRQDFQSTKIDQLFAGSLENQGANGGEFRENRLGFVGRFSYDYKSKYFLESTYRYDGSSRFAPGNEYGLFPSMSLGWRISEESFFEPLKKTISNLKLRASIGTAGNDGTSAYQWLSGFNYNLFYVINDTAIPTIDNTALPNRDITWETNTTYDVGLDIDLFNSDLKFSFDYFFRKREDVIAGANASVPSTLGVALAAQNFYEFSNEGFEFSIDYKKQLNDNLKINALLNFSKSREKAVFIDETLQEDPFMRANLTETGGFTGLRRGYISDGLFQSQEEIDQWAIQDNNGNTSIQPGDVRYIDLNDDGIIDVKDQKVFGDGSKPAINYSLNLGAEYKNFALSVLLTGAAGYDIYLDGEAQAPLRNGFNGYDYQFDYWTPTNTGAAFPRITDGGFNDNNYRYSDFWLRNGKHIRFKNINLSYTFPKRKENATFDEIKLFCTGYNLFVIKDFDEDFDPQLGSGIGWYYPQTKSITFGVNVSL</sequence>
<dbReference type="InterPro" id="IPR023997">
    <property type="entry name" value="TonB-dep_OMP_SusC/RagA_CS"/>
</dbReference>